<dbReference type="AlphaFoldDB" id="A0A086TAS0"/>
<feature type="transmembrane region" description="Helical" evidence="1">
    <location>
        <begin position="129"/>
        <end position="150"/>
    </location>
</feature>
<dbReference type="HOGENOM" id="CLU_1594052_0_0_1"/>
<keyword evidence="3" id="KW-1185">Reference proteome</keyword>
<feature type="transmembrane region" description="Helical" evidence="1">
    <location>
        <begin position="97"/>
        <end position="117"/>
    </location>
</feature>
<evidence type="ECO:0000313" key="2">
    <source>
        <dbReference type="EMBL" id="KFH46452.1"/>
    </source>
</evidence>
<keyword evidence="1" id="KW-1133">Transmembrane helix</keyword>
<feature type="transmembrane region" description="Helical" evidence="1">
    <location>
        <begin position="49"/>
        <end position="67"/>
    </location>
</feature>
<keyword evidence="1" id="KW-0812">Transmembrane</keyword>
<gene>
    <name evidence="2" type="ORF">ACRE_026810</name>
</gene>
<dbReference type="EMBL" id="JPKY01000019">
    <property type="protein sequence ID" value="KFH46452.1"/>
    <property type="molecule type" value="Genomic_DNA"/>
</dbReference>
<keyword evidence="1" id="KW-0472">Membrane</keyword>
<sequence length="167" mass="17622">MAPKPLPEEEHPSTPASTALHHAARIIHIILAIQLLPLTAILISNQQILGLGFIPVGFSTAVASILLRLRSRGGSSHDADDEVLLLGSVVIKPAAEAVLDAFVAAGMAGVLALALLLPSDRDMSLMQVYTGALMSISLALHAGLAIRGWLKARRDEGYTLVPKNDKI</sequence>
<name>A0A086TAS0_HAPC1</name>
<reference evidence="3" key="1">
    <citation type="journal article" date="2014" name="Genome Announc.">
        <title>Genome sequence and annotation of Acremonium chrysogenum, producer of the beta-lactam antibiotic cephalosporin C.</title>
        <authorList>
            <person name="Terfehr D."/>
            <person name="Dahlmann T.A."/>
            <person name="Specht T."/>
            <person name="Zadra I."/>
            <person name="Kuernsteiner H."/>
            <person name="Kueck U."/>
        </authorList>
    </citation>
    <scope>NUCLEOTIDE SEQUENCE [LARGE SCALE GENOMIC DNA]</scope>
    <source>
        <strain evidence="3">ATCC 11550 / CBS 779.69 / DSM 880 / IAM 14645 / JCM 23072 / IMI 49137</strain>
    </source>
</reference>
<evidence type="ECO:0000313" key="3">
    <source>
        <dbReference type="Proteomes" id="UP000029964"/>
    </source>
</evidence>
<organism evidence="2 3">
    <name type="scientific">Hapsidospora chrysogenum (strain ATCC 11550 / CBS 779.69 / DSM 880 / IAM 14645 / JCM 23072 / IMI 49137)</name>
    <name type="common">Acremonium chrysogenum</name>
    <dbReference type="NCBI Taxonomy" id="857340"/>
    <lineage>
        <taxon>Eukaryota</taxon>
        <taxon>Fungi</taxon>
        <taxon>Dikarya</taxon>
        <taxon>Ascomycota</taxon>
        <taxon>Pezizomycotina</taxon>
        <taxon>Sordariomycetes</taxon>
        <taxon>Hypocreomycetidae</taxon>
        <taxon>Hypocreales</taxon>
        <taxon>Bionectriaceae</taxon>
        <taxon>Hapsidospora</taxon>
    </lineage>
</organism>
<protein>
    <submittedName>
        <fullName evidence="2">Uncharacterized protein</fullName>
    </submittedName>
</protein>
<accession>A0A086TAS0</accession>
<comment type="caution">
    <text evidence="2">The sequence shown here is derived from an EMBL/GenBank/DDBJ whole genome shotgun (WGS) entry which is preliminary data.</text>
</comment>
<feature type="transmembrane region" description="Helical" evidence="1">
    <location>
        <begin position="26"/>
        <end position="43"/>
    </location>
</feature>
<evidence type="ECO:0000256" key="1">
    <source>
        <dbReference type="SAM" id="Phobius"/>
    </source>
</evidence>
<proteinExistence type="predicted"/>
<dbReference type="Proteomes" id="UP000029964">
    <property type="component" value="Unassembled WGS sequence"/>
</dbReference>